<comment type="similarity">
    <text evidence="1 2">Belongs to the outer membrane factor (OMF) (TC 1.B.17) family.</text>
</comment>
<gene>
    <name evidence="3" type="ORF">H7F51_11475</name>
</gene>
<evidence type="ECO:0000313" key="3">
    <source>
        <dbReference type="EMBL" id="MBC2666138.1"/>
    </source>
</evidence>
<dbReference type="Pfam" id="PF02321">
    <property type="entry name" value="OEP"/>
    <property type="match status" value="2"/>
</dbReference>
<organism evidence="3 4">
    <name type="scientific">Novosphingobium flavum</name>
    <dbReference type="NCBI Taxonomy" id="1778672"/>
    <lineage>
        <taxon>Bacteria</taxon>
        <taxon>Pseudomonadati</taxon>
        <taxon>Pseudomonadota</taxon>
        <taxon>Alphaproteobacteria</taxon>
        <taxon>Sphingomonadales</taxon>
        <taxon>Sphingomonadaceae</taxon>
        <taxon>Novosphingobium</taxon>
    </lineage>
</organism>
<name>A0A7X1FSF8_9SPHN</name>
<protein>
    <submittedName>
        <fullName evidence="3">Efflux transporter outer membrane subunit</fullName>
    </submittedName>
</protein>
<dbReference type="SUPFAM" id="SSF56954">
    <property type="entry name" value="Outer membrane efflux proteins (OEP)"/>
    <property type="match status" value="1"/>
</dbReference>
<comment type="caution">
    <text evidence="3">The sequence shown here is derived from an EMBL/GenBank/DDBJ whole genome shotgun (WGS) entry which is preliminary data.</text>
</comment>
<dbReference type="InterPro" id="IPR003423">
    <property type="entry name" value="OMP_efflux"/>
</dbReference>
<dbReference type="PANTHER" id="PTHR30203:SF21">
    <property type="entry name" value="OUTER MEMBRANE COMPONENT OF MULTIDRUG EFFLUX PUMP-RELATED"/>
    <property type="match status" value="1"/>
</dbReference>
<dbReference type="GO" id="GO:0005886">
    <property type="term" value="C:plasma membrane"/>
    <property type="evidence" value="ECO:0007669"/>
    <property type="project" value="UniProtKB-SubCell"/>
</dbReference>
<dbReference type="NCBIfam" id="TIGR01845">
    <property type="entry name" value="outer_NodT"/>
    <property type="match status" value="1"/>
</dbReference>
<keyword evidence="2" id="KW-0449">Lipoprotein</keyword>
<accession>A0A7X1FSF8</accession>
<dbReference type="Proteomes" id="UP000566813">
    <property type="component" value="Unassembled WGS sequence"/>
</dbReference>
<comment type="subcellular location">
    <subcellularLocation>
        <location evidence="2">Cell membrane</location>
        <topology evidence="2">Lipid-anchor</topology>
    </subcellularLocation>
</comment>
<keyword evidence="2" id="KW-0472">Membrane</keyword>
<keyword evidence="2" id="KW-0564">Palmitate</keyword>
<dbReference type="PROSITE" id="PS51257">
    <property type="entry name" value="PROKAR_LIPOPROTEIN"/>
    <property type="match status" value="1"/>
</dbReference>
<dbReference type="EMBL" id="JACLAW010000008">
    <property type="protein sequence ID" value="MBC2666138.1"/>
    <property type="molecule type" value="Genomic_DNA"/>
</dbReference>
<keyword evidence="4" id="KW-1185">Reference proteome</keyword>
<proteinExistence type="inferred from homology"/>
<dbReference type="InterPro" id="IPR010131">
    <property type="entry name" value="MdtP/NodT-like"/>
</dbReference>
<dbReference type="Gene3D" id="2.20.200.10">
    <property type="entry name" value="Outer membrane efflux proteins (OEP)"/>
    <property type="match status" value="1"/>
</dbReference>
<sequence>MVRAPLVLVLLAGLGGCTMGPDYHLPQGAAANLPAARAALADEHGLTVPDDLPPRWWHLYDDPVLDRLEEQALAGSTDLRVAAANLARARAVSQAAEGQKEPDLTVDAAAERARLSAESFLLEEPLPAFNLGTGQVELSYQADLFGRVKRSVEAAHADEEARRALVDAVKVTLAGEVARAYLEVCGGQETAAVAGEALQVQEHLADAAGRMAAAGRGTALDITAAGARVAEARAALPPARARAKAGLYRLAFLLGRAPADYPREAEACVAVPELVRPLPVGDGAALIARRPDLRAAERELAAATARIGVATADLYPRIGFGIAGGSSGLLADLGTAPANFWSIGSLIHWSFPGAGARAKVRAANADADGALARFDGAVLGALREAQTTLSKYGEDHDRAENLRLAAEAADKGAAQMARLHAAGKAAAQSDLGGKAAAIAARSRALDAREAVVGDQIALFMALGGGW</sequence>
<evidence type="ECO:0000256" key="1">
    <source>
        <dbReference type="ARBA" id="ARBA00007613"/>
    </source>
</evidence>
<dbReference type="Gene3D" id="1.20.1600.10">
    <property type="entry name" value="Outer membrane efflux proteins (OEP)"/>
    <property type="match status" value="1"/>
</dbReference>
<evidence type="ECO:0000256" key="2">
    <source>
        <dbReference type="RuleBase" id="RU362097"/>
    </source>
</evidence>
<dbReference type="GO" id="GO:0015562">
    <property type="term" value="F:efflux transmembrane transporter activity"/>
    <property type="evidence" value="ECO:0007669"/>
    <property type="project" value="InterPro"/>
</dbReference>
<dbReference type="AlphaFoldDB" id="A0A7X1FSF8"/>
<reference evidence="3 4" key="1">
    <citation type="submission" date="2020-08" db="EMBL/GenBank/DDBJ databases">
        <title>The genome sequence of type strain Novosphingobium flavum NBRC 111647.</title>
        <authorList>
            <person name="Liu Y."/>
        </authorList>
    </citation>
    <scope>NUCLEOTIDE SEQUENCE [LARGE SCALE GENOMIC DNA]</scope>
    <source>
        <strain evidence="3 4">NBRC 111647</strain>
    </source>
</reference>
<evidence type="ECO:0000313" key="4">
    <source>
        <dbReference type="Proteomes" id="UP000566813"/>
    </source>
</evidence>
<dbReference type="PANTHER" id="PTHR30203">
    <property type="entry name" value="OUTER MEMBRANE CATION EFFLUX PROTEIN"/>
    <property type="match status" value="1"/>
</dbReference>
<keyword evidence="2" id="KW-1134">Transmembrane beta strand</keyword>
<keyword evidence="2" id="KW-0812">Transmembrane</keyword>